<keyword evidence="6 9" id="KW-1133">Transmembrane helix</keyword>
<dbReference type="PANTHER" id="PTHR30574">
    <property type="entry name" value="INNER MEMBRANE PROTEIN YEDE"/>
    <property type="match status" value="1"/>
</dbReference>
<gene>
    <name evidence="10" type="ORF">RGD00_13725</name>
</gene>
<keyword evidence="2" id="KW-0813">Transport</keyword>
<feature type="transmembrane region" description="Helical" evidence="9">
    <location>
        <begin position="333"/>
        <end position="353"/>
    </location>
</feature>
<sequence>MSIPLSSTPAATPPRLSPDTGVVLVVTALFVTLPLLIAGAVSPRQAVLFLIGGLMGAALYHGAFGFTGGWRRMVQERRGRAMRAQMLMVAAATVVFIPVLGGLVPEVRAVGALAPVGVSVLVGAAMFGLGMQLGGGCGSGTLFTVGGGSARMLLTLAFFCIGALAGSAHLPWWLTLPSIGTVDLGKTLGVPGAILATLAFLGAVAAVTAVIERREHGALERVPSPPRRGLARLVHGPWPLVGVGLALAGLNIATLFVAGHPWSVTYGFGLWAAKAADALGAGVAEWPFWAAGGNARALNASVLQDVTSVMNFGIILGAALAAALAGRFAPRAALPWGSALAAVVGGLLMGYGARLSFGCNIGALFSGIASGSLHGWLWFGAAFCGSLVGIRARRLFGME</sequence>
<protein>
    <submittedName>
        <fullName evidence="10">YeeE/YedE family protein</fullName>
    </submittedName>
</protein>
<evidence type="ECO:0000256" key="6">
    <source>
        <dbReference type="ARBA" id="ARBA00022989"/>
    </source>
</evidence>
<feature type="transmembrane region" description="Helical" evidence="9">
    <location>
        <begin position="237"/>
        <end position="258"/>
    </location>
</feature>
<feature type="transmembrane region" description="Helical" evidence="9">
    <location>
        <begin position="373"/>
        <end position="390"/>
    </location>
</feature>
<evidence type="ECO:0000313" key="10">
    <source>
        <dbReference type="EMBL" id="MDR5653672.1"/>
    </source>
</evidence>
<reference evidence="10 11" key="1">
    <citation type="submission" date="2023-09" db="EMBL/GenBank/DDBJ databases">
        <title>Xinfangfangia sedmenti sp. nov., isolated the sedment.</title>
        <authorList>
            <person name="Xu L."/>
        </authorList>
    </citation>
    <scope>NUCLEOTIDE SEQUENCE [LARGE SCALE GENOMIC DNA]</scope>
    <source>
        <strain evidence="10 11">LG-4</strain>
    </source>
</reference>
<feature type="transmembrane region" description="Helical" evidence="9">
    <location>
        <begin position="86"/>
        <end position="104"/>
    </location>
</feature>
<evidence type="ECO:0000256" key="1">
    <source>
        <dbReference type="ARBA" id="ARBA00004429"/>
    </source>
</evidence>
<comment type="caution">
    <text evidence="10">The sequence shown here is derived from an EMBL/GenBank/DDBJ whole genome shotgun (WGS) entry which is preliminary data.</text>
</comment>
<evidence type="ECO:0000256" key="2">
    <source>
        <dbReference type="ARBA" id="ARBA00022448"/>
    </source>
</evidence>
<feature type="transmembrane region" description="Helical" evidence="9">
    <location>
        <begin position="21"/>
        <end position="41"/>
    </location>
</feature>
<keyword evidence="4" id="KW-0997">Cell inner membrane</keyword>
<comment type="similarity">
    <text evidence="8">Belongs to the TsuA/YedE (TC 9.B.102) family.</text>
</comment>
<accession>A0ABU1FB94</accession>
<feature type="transmembrane region" description="Helical" evidence="9">
    <location>
        <begin position="152"/>
        <end position="172"/>
    </location>
</feature>
<evidence type="ECO:0000313" key="11">
    <source>
        <dbReference type="Proteomes" id="UP001247754"/>
    </source>
</evidence>
<dbReference type="PANTHER" id="PTHR30574:SF1">
    <property type="entry name" value="SULPHUR TRANSPORT DOMAIN-CONTAINING PROTEIN"/>
    <property type="match status" value="1"/>
</dbReference>
<comment type="subcellular location">
    <subcellularLocation>
        <location evidence="1">Cell inner membrane</location>
        <topology evidence="1">Multi-pass membrane protein</topology>
    </subcellularLocation>
</comment>
<evidence type="ECO:0000256" key="7">
    <source>
        <dbReference type="ARBA" id="ARBA00023136"/>
    </source>
</evidence>
<feature type="transmembrane region" description="Helical" evidence="9">
    <location>
        <begin position="110"/>
        <end position="131"/>
    </location>
</feature>
<keyword evidence="11" id="KW-1185">Reference proteome</keyword>
<proteinExistence type="inferred from homology"/>
<feature type="transmembrane region" description="Helical" evidence="9">
    <location>
        <begin position="192"/>
        <end position="211"/>
    </location>
</feature>
<evidence type="ECO:0000256" key="9">
    <source>
        <dbReference type="SAM" id="Phobius"/>
    </source>
</evidence>
<organism evidence="10 11">
    <name type="scientific">Ruixingdingia sedimenti</name>
    <dbReference type="NCBI Taxonomy" id="3073604"/>
    <lineage>
        <taxon>Bacteria</taxon>
        <taxon>Pseudomonadati</taxon>
        <taxon>Pseudomonadota</taxon>
        <taxon>Alphaproteobacteria</taxon>
        <taxon>Rhodobacterales</taxon>
        <taxon>Paracoccaceae</taxon>
        <taxon>Ruixingdingia</taxon>
    </lineage>
</organism>
<dbReference type="EMBL" id="JAVKPH010000016">
    <property type="protein sequence ID" value="MDR5653672.1"/>
    <property type="molecule type" value="Genomic_DNA"/>
</dbReference>
<feature type="transmembrane region" description="Helical" evidence="9">
    <location>
        <begin position="308"/>
        <end position="326"/>
    </location>
</feature>
<dbReference type="InterPro" id="IPR007272">
    <property type="entry name" value="Sulf_transp_TsuA/YedE"/>
</dbReference>
<evidence type="ECO:0000256" key="8">
    <source>
        <dbReference type="ARBA" id="ARBA00035655"/>
    </source>
</evidence>
<name>A0ABU1FB94_9RHOB</name>
<dbReference type="RefSeq" id="WP_310457912.1">
    <property type="nucleotide sequence ID" value="NZ_JAVKPH010000016.1"/>
</dbReference>
<keyword evidence="3" id="KW-1003">Cell membrane</keyword>
<evidence type="ECO:0000256" key="5">
    <source>
        <dbReference type="ARBA" id="ARBA00022692"/>
    </source>
</evidence>
<dbReference type="Proteomes" id="UP001247754">
    <property type="component" value="Unassembled WGS sequence"/>
</dbReference>
<evidence type="ECO:0000256" key="4">
    <source>
        <dbReference type="ARBA" id="ARBA00022519"/>
    </source>
</evidence>
<feature type="transmembrane region" description="Helical" evidence="9">
    <location>
        <begin position="47"/>
        <end position="66"/>
    </location>
</feature>
<keyword evidence="5 9" id="KW-0812">Transmembrane</keyword>
<dbReference type="Pfam" id="PF04143">
    <property type="entry name" value="Sulf_transp"/>
    <property type="match status" value="1"/>
</dbReference>
<keyword evidence="7 9" id="KW-0472">Membrane</keyword>
<evidence type="ECO:0000256" key="3">
    <source>
        <dbReference type="ARBA" id="ARBA00022475"/>
    </source>
</evidence>